<evidence type="ECO:0000313" key="2">
    <source>
        <dbReference type="EMBL" id="CAH2275234.1"/>
    </source>
</evidence>
<keyword evidence="3" id="KW-1185">Reference proteome</keyword>
<feature type="compositionally biased region" description="Basic and acidic residues" evidence="1">
    <location>
        <begin position="16"/>
        <end position="26"/>
    </location>
</feature>
<protein>
    <submittedName>
        <fullName evidence="2">Uncharacterized protein</fullName>
    </submittedName>
</protein>
<dbReference type="EMBL" id="OW240914">
    <property type="protein sequence ID" value="CAH2275234.1"/>
    <property type="molecule type" value="Genomic_DNA"/>
</dbReference>
<gene>
    <name evidence="2" type="ORF">PECUL_23A041287</name>
</gene>
<organism evidence="2 3">
    <name type="scientific">Pelobates cultripes</name>
    <name type="common">Western spadefoot toad</name>
    <dbReference type="NCBI Taxonomy" id="61616"/>
    <lineage>
        <taxon>Eukaryota</taxon>
        <taxon>Metazoa</taxon>
        <taxon>Chordata</taxon>
        <taxon>Craniata</taxon>
        <taxon>Vertebrata</taxon>
        <taxon>Euteleostomi</taxon>
        <taxon>Amphibia</taxon>
        <taxon>Batrachia</taxon>
        <taxon>Anura</taxon>
        <taxon>Pelobatoidea</taxon>
        <taxon>Pelobatidae</taxon>
        <taxon>Pelobates</taxon>
    </lineage>
</organism>
<evidence type="ECO:0000313" key="3">
    <source>
        <dbReference type="Proteomes" id="UP001295444"/>
    </source>
</evidence>
<reference evidence="2" key="1">
    <citation type="submission" date="2022-03" db="EMBL/GenBank/DDBJ databases">
        <authorList>
            <person name="Alioto T."/>
            <person name="Alioto T."/>
            <person name="Gomez Garrido J."/>
        </authorList>
    </citation>
    <scope>NUCLEOTIDE SEQUENCE</scope>
</reference>
<sequence length="115" mass="12914">MDELYDIPNGGGLHHSSSDEDQKTRATKKDIKTLLRDIRKLELADLNILKEEMHAITGRIKAVEKDTLDLQAQKVALFTNHEELSQAQATMAHHLSTTKTRVNAGTSNYGVFQKQ</sequence>
<feature type="region of interest" description="Disordered" evidence="1">
    <location>
        <begin position="1"/>
        <end position="26"/>
    </location>
</feature>
<accession>A0AAD1RN90</accession>
<dbReference type="Proteomes" id="UP001295444">
    <property type="component" value="Chromosome 03"/>
</dbReference>
<proteinExistence type="predicted"/>
<dbReference type="AlphaFoldDB" id="A0AAD1RN90"/>
<evidence type="ECO:0000256" key="1">
    <source>
        <dbReference type="SAM" id="MobiDB-lite"/>
    </source>
</evidence>
<name>A0AAD1RN90_PELCU</name>